<evidence type="ECO:0000256" key="1">
    <source>
        <dbReference type="SAM" id="MobiDB-lite"/>
    </source>
</evidence>
<keyword evidence="2" id="KW-0732">Signal</keyword>
<name>A0A261U372_9BORD</name>
<protein>
    <submittedName>
        <fullName evidence="3">Uncharacterized protein</fullName>
    </submittedName>
</protein>
<feature type="region of interest" description="Disordered" evidence="1">
    <location>
        <begin position="130"/>
        <end position="188"/>
    </location>
</feature>
<proteinExistence type="predicted"/>
<feature type="compositionally biased region" description="Low complexity" evidence="1">
    <location>
        <begin position="162"/>
        <end position="188"/>
    </location>
</feature>
<accession>A0A261U372</accession>
<feature type="region of interest" description="Disordered" evidence="1">
    <location>
        <begin position="77"/>
        <end position="97"/>
    </location>
</feature>
<dbReference type="AlphaFoldDB" id="A0A261U372"/>
<feature type="chain" id="PRO_5013057118" evidence="2">
    <location>
        <begin position="32"/>
        <end position="188"/>
    </location>
</feature>
<evidence type="ECO:0000313" key="4">
    <source>
        <dbReference type="Proteomes" id="UP000216885"/>
    </source>
</evidence>
<dbReference type="Proteomes" id="UP000216885">
    <property type="component" value="Unassembled WGS sequence"/>
</dbReference>
<feature type="compositionally biased region" description="Polar residues" evidence="1">
    <location>
        <begin position="83"/>
        <end position="97"/>
    </location>
</feature>
<evidence type="ECO:0000313" key="3">
    <source>
        <dbReference type="EMBL" id="OZI56414.1"/>
    </source>
</evidence>
<keyword evidence="4" id="KW-1185">Reference proteome</keyword>
<evidence type="ECO:0000256" key="2">
    <source>
        <dbReference type="SAM" id="SignalP"/>
    </source>
</evidence>
<reference evidence="3 4" key="1">
    <citation type="submission" date="2017-05" db="EMBL/GenBank/DDBJ databases">
        <title>Complete and WGS of Bordetella genogroups.</title>
        <authorList>
            <person name="Spilker T."/>
            <person name="LiPuma J."/>
        </authorList>
    </citation>
    <scope>NUCLEOTIDE SEQUENCE [LARGE SCALE GENOMIC DNA]</scope>
    <source>
        <strain evidence="3 4">AU9919</strain>
    </source>
</reference>
<organism evidence="3 4">
    <name type="scientific">Bordetella genomosp. 4</name>
    <dbReference type="NCBI Taxonomy" id="463044"/>
    <lineage>
        <taxon>Bacteria</taxon>
        <taxon>Pseudomonadati</taxon>
        <taxon>Pseudomonadota</taxon>
        <taxon>Betaproteobacteria</taxon>
        <taxon>Burkholderiales</taxon>
        <taxon>Alcaligenaceae</taxon>
        <taxon>Bordetella</taxon>
    </lineage>
</organism>
<sequence length="188" mass="19254">MNLRMHNRYCCLAFATLSALGGMAGISAANAADAPTAASIQSQYEYDVQRCNSGQTNQSKAVCLQEAGAARDEAQRKRLDDGQSANYSNNSVDRCTKLPQPQRQDCLQQMQSPSTVKGSVESGGVLRETVIQVPPSQTGTTPGTSGAMPGSSTAPGTVPGAAPGSSTTPGTVTTPPAGTPATPVPVQQ</sequence>
<comment type="caution">
    <text evidence="3">The sequence shown here is derived from an EMBL/GenBank/DDBJ whole genome shotgun (WGS) entry which is preliminary data.</text>
</comment>
<gene>
    <name evidence="3" type="ORF">CAL20_13355</name>
</gene>
<feature type="signal peptide" evidence="2">
    <location>
        <begin position="1"/>
        <end position="31"/>
    </location>
</feature>
<feature type="compositionally biased region" description="Low complexity" evidence="1">
    <location>
        <begin position="134"/>
        <end position="146"/>
    </location>
</feature>
<dbReference type="EMBL" id="NEVQ01000013">
    <property type="protein sequence ID" value="OZI56414.1"/>
    <property type="molecule type" value="Genomic_DNA"/>
</dbReference>
<dbReference type="RefSeq" id="WP_094838108.1">
    <property type="nucleotide sequence ID" value="NZ_NEVQ01000013.1"/>
</dbReference>